<gene>
    <name evidence="4" type="ORF">SAMN04488055_1987</name>
</gene>
<dbReference type="PROSITE" id="PS51318">
    <property type="entry name" value="TAT"/>
    <property type="match status" value="1"/>
</dbReference>
<dbReference type="NCBIfam" id="TIGR01409">
    <property type="entry name" value="TAT_signal_seq"/>
    <property type="match status" value="1"/>
</dbReference>
<accession>A0A1N6F362</accession>
<organism evidence="4 5">
    <name type="scientific">Chitinophaga niabensis</name>
    <dbReference type="NCBI Taxonomy" id="536979"/>
    <lineage>
        <taxon>Bacteria</taxon>
        <taxon>Pseudomonadati</taxon>
        <taxon>Bacteroidota</taxon>
        <taxon>Chitinophagia</taxon>
        <taxon>Chitinophagales</taxon>
        <taxon>Chitinophagaceae</taxon>
        <taxon>Chitinophaga</taxon>
    </lineage>
</organism>
<dbReference type="InterPro" id="IPR058907">
    <property type="entry name" value="P29_N"/>
</dbReference>
<dbReference type="STRING" id="536979.SAMN04488055_1987"/>
<dbReference type="AlphaFoldDB" id="A0A1N6F362"/>
<reference evidence="4 5" key="1">
    <citation type="submission" date="2016-11" db="EMBL/GenBank/DDBJ databases">
        <authorList>
            <person name="Jaros S."/>
            <person name="Januszkiewicz K."/>
            <person name="Wedrychowicz H."/>
        </authorList>
    </citation>
    <scope>NUCLEOTIDE SEQUENCE [LARGE SCALE GENOMIC DNA]</scope>
    <source>
        <strain evidence="4 5">DSM 24787</strain>
    </source>
</reference>
<dbReference type="Pfam" id="PF25840">
    <property type="entry name" value="Ulvan_lyase_N"/>
    <property type="match status" value="1"/>
</dbReference>
<feature type="domain" description="Broad-specificity ulvan lyase C-terminal" evidence="3">
    <location>
        <begin position="388"/>
        <end position="605"/>
    </location>
</feature>
<evidence type="ECO:0000313" key="4">
    <source>
        <dbReference type="EMBL" id="SIN89705.1"/>
    </source>
</evidence>
<feature type="signal peptide" evidence="1">
    <location>
        <begin position="1"/>
        <end position="28"/>
    </location>
</feature>
<keyword evidence="1" id="KW-0732">Signal</keyword>
<dbReference type="EMBL" id="FSRA01000001">
    <property type="protein sequence ID" value="SIN89705.1"/>
    <property type="molecule type" value="Genomic_DNA"/>
</dbReference>
<evidence type="ECO:0000256" key="1">
    <source>
        <dbReference type="SAM" id="SignalP"/>
    </source>
</evidence>
<dbReference type="InterPro" id="IPR058908">
    <property type="entry name" value="P29_C"/>
</dbReference>
<dbReference type="InterPro" id="IPR019546">
    <property type="entry name" value="TAT_signal_bac_arc"/>
</dbReference>
<dbReference type="Pfam" id="PF25841">
    <property type="entry name" value="Ulvan_lyase_C"/>
    <property type="match status" value="1"/>
</dbReference>
<evidence type="ECO:0000259" key="3">
    <source>
        <dbReference type="Pfam" id="PF25841"/>
    </source>
</evidence>
<dbReference type="GO" id="GO:0005975">
    <property type="term" value="P:carbohydrate metabolic process"/>
    <property type="evidence" value="ECO:0007669"/>
    <property type="project" value="InterPro"/>
</dbReference>
<dbReference type="SUPFAM" id="SSF48208">
    <property type="entry name" value="Six-hairpin glycosidases"/>
    <property type="match status" value="1"/>
</dbReference>
<dbReference type="RefSeq" id="WP_074239086.1">
    <property type="nucleotide sequence ID" value="NZ_FSRA01000001.1"/>
</dbReference>
<sequence length="607" mass="67594">MSTSRRDFLKLSALGGTSLLLPHFPAFALPADNELLTLSDQLVRQWGAQLLALQENNGGIKCPACNTVHGRCGDAIYPLLYMADKTGDKQYLDAVHHLYNWMEENVSTPDGAWINEAKVNFWKGITVFTSVTLAESLIHFGHLLDKATVEKWKARLLKAGEYVYNTFSINFGNINYPVSASYALCLLGKYLDQPHFTEKGKTLAHEALASFTPKDNFLFGEGKPIPAKSTKGCYAVDLGYNVEESLPSMVLYAKLMNDKVVMDKAVQSMKAHMEFMLPDGAWDNSWGTRNFKWTWWGSRTSDGCQPAYGLMADRDPAFYTVALRNTRLLAQCTYNNLLHGGPHYVQHGVLPCVNHSMAHSKALVTLLMHAKEVKPSKARLPRESAYGIKAFPDIYTWLIAKDKWRGTVTGYDQEYVMKGGHASGGALSLLWHEKAGTILVASMNRYQLQEAINMQPDKDPNSMCLTPRFETGNFRNVNDLKATVTTTQTNERITLESRSSLVDENQSPAPDASCKTRYTFSKDAVLIHASTSNNEASYFLPVVSSNNEKISILSDKKIEIHKKGGLVKIEANAPMKVLARVFNFVPGVEALPIQFTARDIQIRISVS</sequence>
<dbReference type="Proteomes" id="UP000185003">
    <property type="component" value="Unassembled WGS sequence"/>
</dbReference>
<feature type="chain" id="PRO_5013111179" evidence="1">
    <location>
        <begin position="29"/>
        <end position="607"/>
    </location>
</feature>
<protein>
    <submittedName>
        <fullName evidence="4">Tat (Twin-arginine translocation) pathway signal sequence</fullName>
    </submittedName>
</protein>
<feature type="domain" description="Broad-specificity ulvan lyase N-terminal" evidence="2">
    <location>
        <begin position="45"/>
        <end position="379"/>
    </location>
</feature>
<evidence type="ECO:0000259" key="2">
    <source>
        <dbReference type="Pfam" id="PF25840"/>
    </source>
</evidence>
<name>A0A1N6F362_9BACT</name>
<dbReference type="OrthoDB" id="620742at2"/>
<evidence type="ECO:0000313" key="5">
    <source>
        <dbReference type="Proteomes" id="UP000185003"/>
    </source>
</evidence>
<proteinExistence type="predicted"/>
<dbReference type="InterPro" id="IPR008928">
    <property type="entry name" value="6-hairpin_glycosidase_sf"/>
</dbReference>
<keyword evidence="5" id="KW-1185">Reference proteome</keyword>
<dbReference type="InterPro" id="IPR006311">
    <property type="entry name" value="TAT_signal"/>
</dbReference>